<keyword evidence="2 4" id="KW-0328">Glycosyltransferase</keyword>
<comment type="catalytic activity">
    <reaction evidence="4">
        <text>uridine + phosphate = alpha-D-ribose 1-phosphate + uracil</text>
        <dbReference type="Rhea" id="RHEA:24388"/>
        <dbReference type="ChEBI" id="CHEBI:16704"/>
        <dbReference type="ChEBI" id="CHEBI:17568"/>
        <dbReference type="ChEBI" id="CHEBI:43474"/>
        <dbReference type="ChEBI" id="CHEBI:57720"/>
        <dbReference type="EC" id="2.4.2.3"/>
    </reaction>
</comment>
<dbReference type="SUPFAM" id="SSF53167">
    <property type="entry name" value="Purine and uridine phosphorylases"/>
    <property type="match status" value="1"/>
</dbReference>
<dbReference type="AlphaFoldDB" id="G1NJR7"/>
<dbReference type="GO" id="GO:0044206">
    <property type="term" value="P:UMP salvage"/>
    <property type="evidence" value="ECO:0007669"/>
    <property type="project" value="UniProtKB-UniPathway"/>
</dbReference>
<evidence type="ECO:0000256" key="2">
    <source>
        <dbReference type="ARBA" id="ARBA00022676"/>
    </source>
</evidence>
<dbReference type="EC" id="2.4.2.3" evidence="4"/>
<dbReference type="InterPro" id="IPR035994">
    <property type="entry name" value="Nucleoside_phosphorylase_sf"/>
</dbReference>
<evidence type="ECO:0000256" key="3">
    <source>
        <dbReference type="ARBA" id="ARBA00022679"/>
    </source>
</evidence>
<comment type="function">
    <text evidence="4">Catalyzes the reversible phosphorylytic cleavage of uridine to uracil and ribose-1-phosphate which can then be utilized as carbon and energy sources or in the rescue of pyrimidine bases for nucleotide synthesis. Shows broad substrate specificity and can also accept deoxyuridine and other analogous compounds.</text>
</comment>
<dbReference type="PROSITE" id="PS01232">
    <property type="entry name" value="PNP_UDP_1"/>
    <property type="match status" value="1"/>
</dbReference>
<dbReference type="Gene3D" id="3.40.50.1580">
    <property type="entry name" value="Nucleoside phosphorylase domain"/>
    <property type="match status" value="1"/>
</dbReference>
<dbReference type="GO" id="GO:0005829">
    <property type="term" value="C:cytosol"/>
    <property type="evidence" value="ECO:0007669"/>
    <property type="project" value="TreeGrafter"/>
</dbReference>
<dbReference type="Pfam" id="PF01048">
    <property type="entry name" value="PNP_UDP_1"/>
    <property type="match status" value="1"/>
</dbReference>
<evidence type="ECO:0000313" key="7">
    <source>
        <dbReference type="Proteomes" id="UP000001645"/>
    </source>
</evidence>
<name>G1NJR7_MELGA</name>
<dbReference type="GO" id="GO:0004850">
    <property type="term" value="F:uridine phosphorylase activity"/>
    <property type="evidence" value="ECO:0007669"/>
    <property type="project" value="UniProtKB-EC"/>
</dbReference>
<evidence type="ECO:0000259" key="5">
    <source>
        <dbReference type="Pfam" id="PF01048"/>
    </source>
</evidence>
<dbReference type="GeneTree" id="ENSGT00940000161094"/>
<dbReference type="GO" id="GO:0009166">
    <property type="term" value="P:nucleotide catabolic process"/>
    <property type="evidence" value="ECO:0007669"/>
    <property type="project" value="InterPro"/>
</dbReference>
<dbReference type="Proteomes" id="UP000001645">
    <property type="component" value="Chromosome 7"/>
</dbReference>
<keyword evidence="7" id="KW-1185">Reference proteome</keyword>
<evidence type="ECO:0000256" key="1">
    <source>
        <dbReference type="ARBA" id="ARBA00010456"/>
    </source>
</evidence>
<dbReference type="InterPro" id="IPR000845">
    <property type="entry name" value="Nucleoside_phosphorylase_d"/>
</dbReference>
<organism evidence="6 7">
    <name type="scientific">Meleagris gallopavo</name>
    <name type="common">Wild turkey</name>
    <dbReference type="NCBI Taxonomy" id="9103"/>
    <lineage>
        <taxon>Eukaryota</taxon>
        <taxon>Metazoa</taxon>
        <taxon>Chordata</taxon>
        <taxon>Craniata</taxon>
        <taxon>Vertebrata</taxon>
        <taxon>Euteleostomi</taxon>
        <taxon>Archelosauria</taxon>
        <taxon>Archosauria</taxon>
        <taxon>Dinosauria</taxon>
        <taxon>Saurischia</taxon>
        <taxon>Theropoda</taxon>
        <taxon>Coelurosauria</taxon>
        <taxon>Aves</taxon>
        <taxon>Neognathae</taxon>
        <taxon>Galloanserae</taxon>
        <taxon>Galliformes</taxon>
        <taxon>Phasianidae</taxon>
        <taxon>Meleagridinae</taxon>
        <taxon>Meleagris</taxon>
    </lineage>
</organism>
<sequence>MDEDVLYHLDLGTKTHDLPAMFGDVKFVCVGGSPKRMRAFAQFMHKELGLEGDGEDLADICAGTDRYAMYRVGPLLSISHGMGIPSVSIMLHELIKLLHHAKCRDVTIIRIGTSGGLGVQAGSVVITDRAVDACFQPRFEQVVLGDVVVRGTDLDGGLVEELLACSKATPDFPTLVGHTMCTYDFYEGKTCFGCPSPELSVQPVLRAAAVPRCVRVSSERSAPLERPLQIPALSQAKSSSADRMCVHLAPRYIRSVTRMAGTAVGGGGAMGELGGCYLAQLWHGSVGG</sequence>
<comment type="similarity">
    <text evidence="1 4">Belongs to the PNP/UDP phosphorylase family.</text>
</comment>
<dbReference type="GO" id="GO:0006218">
    <property type="term" value="P:uridine catabolic process"/>
    <property type="evidence" value="ECO:0007669"/>
    <property type="project" value="TreeGrafter"/>
</dbReference>
<keyword evidence="3 4" id="KW-0808">Transferase</keyword>
<dbReference type="InterPro" id="IPR010059">
    <property type="entry name" value="Uridine_phosphorylase_euk"/>
</dbReference>
<dbReference type="InParanoid" id="G1NJR7"/>
<accession>G1NJR7</accession>
<comment type="pathway">
    <text evidence="4">Pyrimidine metabolism; UMP biosynthesis via salvage pathway; uracil from uridine (phosphorylase route): step 1/1.</text>
</comment>
<reference evidence="6" key="3">
    <citation type="submission" date="2025-09" db="UniProtKB">
        <authorList>
            <consortium name="Ensembl"/>
        </authorList>
    </citation>
    <scope>IDENTIFICATION</scope>
</reference>
<dbReference type="NCBIfam" id="TIGR01719">
    <property type="entry name" value="euk_UDPppase"/>
    <property type="match status" value="1"/>
</dbReference>
<dbReference type="Ensembl" id="ENSMGAT00000014517.2">
    <property type="protein sequence ID" value="ENSMGAP00000013605.2"/>
    <property type="gene ID" value="ENSMGAG00000012901.2"/>
</dbReference>
<dbReference type="InterPro" id="IPR018016">
    <property type="entry name" value="Nucleoside_phosphorylase_CS"/>
</dbReference>
<protein>
    <recommendedName>
        <fullName evidence="4">Uridine phosphorylase</fullName>
        <ecNumber evidence="4">2.4.2.3</ecNumber>
    </recommendedName>
</protein>
<proteinExistence type="inferred from homology"/>
<dbReference type="Bgee" id="ENSMGAG00000012901">
    <property type="expression patterns" value="Expressed in proventriculus and 14 other cell types or tissues"/>
</dbReference>
<feature type="domain" description="Nucleoside phosphorylase" evidence="5">
    <location>
        <begin position="26"/>
        <end position="188"/>
    </location>
</feature>
<dbReference type="UniPathway" id="UPA00574">
    <property type="reaction ID" value="UER00633"/>
</dbReference>
<evidence type="ECO:0000256" key="4">
    <source>
        <dbReference type="RuleBase" id="RU361131"/>
    </source>
</evidence>
<dbReference type="PANTHER" id="PTHR43691:SF8">
    <property type="entry name" value="URIDINE PHOSPHORYLASE 2"/>
    <property type="match status" value="1"/>
</dbReference>
<reference evidence="6 7" key="1">
    <citation type="journal article" date="2010" name="PLoS Biol.">
        <title>Multi-platform next-generation sequencing of the domestic turkey (Meleagris gallopavo): genome assembly and analysis.</title>
        <authorList>
            <person name="Dalloul R.A."/>
            <person name="Long J.A."/>
            <person name="Zimin A.V."/>
            <person name="Aslam L."/>
            <person name="Beal K."/>
            <person name="Blomberg L.A."/>
            <person name="Bouffard P."/>
            <person name="Burt D.W."/>
            <person name="Crasta O."/>
            <person name="Crooijmans R.P."/>
            <person name="Cooper K."/>
            <person name="Coulombe R.A."/>
            <person name="De S."/>
            <person name="Delany M.E."/>
            <person name="Dodgson J.B."/>
            <person name="Dong J.J."/>
            <person name="Evans C."/>
            <person name="Frederickson K.M."/>
            <person name="Flicek P."/>
            <person name="Florea L."/>
            <person name="Folkerts O."/>
            <person name="Groenen M.A."/>
            <person name="Harkins T.T."/>
            <person name="Herrero J."/>
            <person name="Hoffmann S."/>
            <person name="Megens H.J."/>
            <person name="Jiang A."/>
            <person name="de Jong P."/>
            <person name="Kaiser P."/>
            <person name="Kim H."/>
            <person name="Kim K.W."/>
            <person name="Kim S."/>
            <person name="Langenberger D."/>
            <person name="Lee M.K."/>
            <person name="Lee T."/>
            <person name="Mane S."/>
            <person name="Marcais G."/>
            <person name="Marz M."/>
            <person name="McElroy A.P."/>
            <person name="Modise T."/>
            <person name="Nefedov M."/>
            <person name="Notredame C."/>
            <person name="Paton I.R."/>
            <person name="Payne W.S."/>
            <person name="Pertea G."/>
            <person name="Prickett D."/>
            <person name="Puiu D."/>
            <person name="Qioa D."/>
            <person name="Raineri E."/>
            <person name="Ruffier M."/>
            <person name="Salzberg S.L."/>
            <person name="Schatz M.C."/>
            <person name="Scheuring C."/>
            <person name="Schmidt C.J."/>
            <person name="Schroeder S."/>
            <person name="Searle S.M."/>
            <person name="Smith E.J."/>
            <person name="Smith J."/>
            <person name="Sonstegard T.S."/>
            <person name="Stadler P.F."/>
            <person name="Tafer H."/>
            <person name="Tu Z.J."/>
            <person name="Van Tassell C.P."/>
            <person name="Vilella A.J."/>
            <person name="Williams K.P."/>
            <person name="Yorke J.A."/>
            <person name="Zhang L."/>
            <person name="Zhang H.B."/>
            <person name="Zhang X."/>
            <person name="Zhang Y."/>
            <person name="Reed K.M."/>
        </authorList>
    </citation>
    <scope>NUCLEOTIDE SEQUENCE [LARGE SCALE GENOMIC DNA]</scope>
</reference>
<dbReference type="PANTHER" id="PTHR43691">
    <property type="entry name" value="URIDINE PHOSPHORYLASE"/>
    <property type="match status" value="1"/>
</dbReference>
<reference evidence="6" key="2">
    <citation type="submission" date="2025-08" db="UniProtKB">
        <authorList>
            <consortium name="Ensembl"/>
        </authorList>
    </citation>
    <scope>IDENTIFICATION</scope>
</reference>
<dbReference type="HOGENOM" id="CLU_054104_0_0_1"/>
<evidence type="ECO:0000313" key="6">
    <source>
        <dbReference type="Ensembl" id="ENSMGAP00000013605.2"/>
    </source>
</evidence>